<dbReference type="InterPro" id="IPR046342">
    <property type="entry name" value="CBS_dom_sf"/>
</dbReference>
<keyword evidence="5" id="KW-0862">Zinc</keyword>
<keyword evidence="2" id="KW-0677">Repeat</keyword>
<dbReference type="Pfam" id="PF01380">
    <property type="entry name" value="SIS"/>
    <property type="match status" value="1"/>
</dbReference>
<dbReference type="InterPro" id="IPR035474">
    <property type="entry name" value="SIS_Kpsf"/>
</dbReference>
<evidence type="ECO:0000256" key="3">
    <source>
        <dbReference type="ARBA" id="ARBA00023122"/>
    </source>
</evidence>
<dbReference type="PANTHER" id="PTHR42745:SF1">
    <property type="entry name" value="ARABINOSE 5-PHOSPHATE ISOMERASE KDSD"/>
    <property type="match status" value="1"/>
</dbReference>
<reference evidence="9" key="1">
    <citation type="submission" date="2017-04" db="EMBL/GenBank/DDBJ databases">
        <authorList>
            <person name="Varghese N."/>
            <person name="Submissions S."/>
        </authorList>
    </citation>
    <scope>NUCLEOTIDE SEQUENCE [LARGE SCALE GENOMIC DNA]</scope>
    <source>
        <strain evidence="9">RKEM611</strain>
    </source>
</reference>
<dbReference type="GO" id="GO:1901135">
    <property type="term" value="P:carbohydrate derivative metabolic process"/>
    <property type="evidence" value="ECO:0007669"/>
    <property type="project" value="InterPro"/>
</dbReference>
<dbReference type="InterPro" id="IPR001347">
    <property type="entry name" value="SIS_dom"/>
</dbReference>
<accession>A0A1Y6B6U6</accession>
<gene>
    <name evidence="8" type="ORF">SAMN06296036_101449</name>
</gene>
<protein>
    <submittedName>
        <fullName evidence="8">Arabinose-5-phosphate isomerase</fullName>
    </submittedName>
</protein>
<comment type="similarity">
    <text evidence="1 4">Belongs to the SIS family. GutQ/KpsF subfamily.</text>
</comment>
<dbReference type="Pfam" id="PF00571">
    <property type="entry name" value="CBS"/>
    <property type="match status" value="1"/>
</dbReference>
<evidence type="ECO:0000313" key="9">
    <source>
        <dbReference type="Proteomes" id="UP000192907"/>
    </source>
</evidence>
<feature type="site" description="Catalytically relevant" evidence="6">
    <location>
        <position position="107"/>
    </location>
</feature>
<evidence type="ECO:0000256" key="4">
    <source>
        <dbReference type="PIRNR" id="PIRNR004692"/>
    </source>
</evidence>
<dbReference type="InterPro" id="IPR050986">
    <property type="entry name" value="GutQ/KpsF_isomerases"/>
</dbReference>
<keyword evidence="8" id="KW-0413">Isomerase</keyword>
<feature type="site" description="Catalytically relevant" evidence="6">
    <location>
        <position position="55"/>
    </location>
</feature>
<dbReference type="SUPFAM" id="SSF53697">
    <property type="entry name" value="SIS domain"/>
    <property type="match status" value="1"/>
</dbReference>
<dbReference type="FunFam" id="3.40.50.10490:FF:000011">
    <property type="entry name" value="Arabinose 5-phosphate isomerase"/>
    <property type="match status" value="1"/>
</dbReference>
<feature type="site" description="Catalytically relevant" evidence="6">
    <location>
        <position position="189"/>
    </location>
</feature>
<feature type="domain" description="SIS" evidence="7">
    <location>
        <begin position="37"/>
        <end position="180"/>
    </location>
</feature>
<dbReference type="Gene3D" id="3.40.50.10490">
    <property type="entry name" value="Glucose-6-phosphate isomerase like protein, domain 1"/>
    <property type="match status" value="1"/>
</dbReference>
<dbReference type="InterPro" id="IPR004800">
    <property type="entry name" value="KdsD/KpsF-type"/>
</dbReference>
<dbReference type="EMBL" id="FWZT01000001">
    <property type="protein sequence ID" value="SME91311.1"/>
    <property type="molecule type" value="Genomic_DNA"/>
</dbReference>
<dbReference type="InterPro" id="IPR046348">
    <property type="entry name" value="SIS_dom_sf"/>
</dbReference>
<feature type="site" description="Catalytically relevant" evidence="6">
    <location>
        <position position="148"/>
    </location>
</feature>
<dbReference type="Gene3D" id="3.10.580.10">
    <property type="entry name" value="CBS-domain"/>
    <property type="match status" value="1"/>
</dbReference>
<dbReference type="GO" id="GO:0097367">
    <property type="term" value="F:carbohydrate derivative binding"/>
    <property type="evidence" value="ECO:0007669"/>
    <property type="project" value="InterPro"/>
</dbReference>
<dbReference type="GO" id="GO:0046872">
    <property type="term" value="F:metal ion binding"/>
    <property type="evidence" value="ECO:0007669"/>
    <property type="project" value="UniProtKB-KW"/>
</dbReference>
<dbReference type="GO" id="GO:0019146">
    <property type="term" value="F:arabinose-5-phosphate isomerase activity"/>
    <property type="evidence" value="ECO:0007669"/>
    <property type="project" value="UniProtKB-ARBA"/>
</dbReference>
<dbReference type="InterPro" id="IPR000644">
    <property type="entry name" value="CBS_dom"/>
</dbReference>
<dbReference type="PIRSF" id="PIRSF004692">
    <property type="entry name" value="KdsD_KpsF"/>
    <property type="match status" value="1"/>
</dbReference>
<dbReference type="PANTHER" id="PTHR42745">
    <property type="match status" value="1"/>
</dbReference>
<evidence type="ECO:0000256" key="6">
    <source>
        <dbReference type="PIRSR" id="PIRSR004692-3"/>
    </source>
</evidence>
<name>A0A1Y6B6U6_9BACT</name>
<sequence length="323" mass="34149">MAVNRDAIVAWGRETIRAEIESLKQTTDVLDGSFTDAVEAILRSEGKVVVAGLGKSGHVGRKLSATLASTGTSSFFLHPAEALHGDLGMMDAGDILLAIAFGGETMETVEVAKAARRNGQTIIAITGKLESTLASLADIVLDGGVVSEACPLNLAPTSSTTVAMAIGDALAVSLMKARGFREEDFAAFHPGGSLGRKLSLVKDHIRCLPLKLSLDDGFHRILEVITQQNFGIAGVFDAEGSLVGAISDGDLRRALIDRESNVFTATAKDFVRGKPKSILDHTLAVDAVNFMEQQNVSSLFVQDDQGVTLGLIRMYDLLAAKIV</sequence>
<organism evidence="8 9">
    <name type="scientific">Pseudobacteriovorax antillogorgiicola</name>
    <dbReference type="NCBI Taxonomy" id="1513793"/>
    <lineage>
        <taxon>Bacteria</taxon>
        <taxon>Pseudomonadati</taxon>
        <taxon>Bdellovibrionota</taxon>
        <taxon>Oligoflexia</taxon>
        <taxon>Oligoflexales</taxon>
        <taxon>Pseudobacteriovoracaceae</taxon>
        <taxon>Pseudobacteriovorax</taxon>
    </lineage>
</organism>
<keyword evidence="3" id="KW-0129">CBS domain</keyword>
<dbReference type="CDD" id="cd05014">
    <property type="entry name" value="SIS_Kpsf"/>
    <property type="match status" value="1"/>
</dbReference>
<dbReference type="Proteomes" id="UP000192907">
    <property type="component" value="Unassembled WGS sequence"/>
</dbReference>
<evidence type="ECO:0000256" key="1">
    <source>
        <dbReference type="ARBA" id="ARBA00008165"/>
    </source>
</evidence>
<keyword evidence="5" id="KW-0479">Metal-binding</keyword>
<dbReference type="NCBIfam" id="TIGR00393">
    <property type="entry name" value="kpsF"/>
    <property type="match status" value="1"/>
</dbReference>
<dbReference type="GO" id="GO:0005975">
    <property type="term" value="P:carbohydrate metabolic process"/>
    <property type="evidence" value="ECO:0007669"/>
    <property type="project" value="InterPro"/>
</dbReference>
<keyword evidence="9" id="KW-1185">Reference proteome</keyword>
<dbReference type="AlphaFoldDB" id="A0A1Y6B6U6"/>
<evidence type="ECO:0000259" key="7">
    <source>
        <dbReference type="PROSITE" id="PS51464"/>
    </source>
</evidence>
<evidence type="ECO:0000256" key="2">
    <source>
        <dbReference type="ARBA" id="ARBA00022737"/>
    </source>
</evidence>
<proteinExistence type="inferred from homology"/>
<evidence type="ECO:0000313" key="8">
    <source>
        <dbReference type="EMBL" id="SME91311.1"/>
    </source>
</evidence>
<dbReference type="RefSeq" id="WP_159455083.1">
    <property type="nucleotide sequence ID" value="NZ_FWZT01000001.1"/>
</dbReference>
<evidence type="ECO:0000256" key="5">
    <source>
        <dbReference type="PIRSR" id="PIRSR004692-2"/>
    </source>
</evidence>
<dbReference type="PROSITE" id="PS51464">
    <property type="entry name" value="SIS"/>
    <property type="match status" value="1"/>
</dbReference>
<feature type="binding site" evidence="5">
    <location>
        <position position="78"/>
    </location>
    <ligand>
        <name>Zn(2+)</name>
        <dbReference type="ChEBI" id="CHEBI:29105"/>
    </ligand>
</feature>
<dbReference type="STRING" id="1513793.SAMN06296036_101449"/>